<name>A0AAD4LF89_9AGAM</name>
<protein>
    <recommendedName>
        <fullName evidence="3">NAD(P)-binding domain-containing protein</fullName>
    </recommendedName>
</protein>
<dbReference type="AlphaFoldDB" id="A0AAD4LF89"/>
<dbReference type="PANTHER" id="PTHR14097">
    <property type="entry name" value="OXIDOREDUCTASE HTATIP2"/>
    <property type="match status" value="1"/>
</dbReference>
<dbReference type="InterPro" id="IPR036291">
    <property type="entry name" value="NAD(P)-bd_dom_sf"/>
</dbReference>
<feature type="domain" description="NAD(P)-binding" evidence="3">
    <location>
        <begin position="15"/>
        <end position="117"/>
    </location>
</feature>
<accession>A0AAD4LF89</accession>
<keyword evidence="5" id="KW-1185">Reference proteome</keyword>
<organism evidence="4 5">
    <name type="scientific">Lactarius akahatsu</name>
    <dbReference type="NCBI Taxonomy" id="416441"/>
    <lineage>
        <taxon>Eukaryota</taxon>
        <taxon>Fungi</taxon>
        <taxon>Dikarya</taxon>
        <taxon>Basidiomycota</taxon>
        <taxon>Agaricomycotina</taxon>
        <taxon>Agaricomycetes</taxon>
        <taxon>Russulales</taxon>
        <taxon>Russulaceae</taxon>
        <taxon>Lactarius</taxon>
    </lineage>
</organism>
<reference evidence="4" key="1">
    <citation type="submission" date="2022-01" db="EMBL/GenBank/DDBJ databases">
        <title>Comparative genomics reveals a dynamic genome evolution in the ectomycorrhizal milk-cap (Lactarius) mushrooms.</title>
        <authorList>
            <consortium name="DOE Joint Genome Institute"/>
            <person name="Lebreton A."/>
            <person name="Tang N."/>
            <person name="Kuo A."/>
            <person name="LaButti K."/>
            <person name="Drula E."/>
            <person name="Barry K."/>
            <person name="Clum A."/>
            <person name="Lipzen A."/>
            <person name="Mousain D."/>
            <person name="Ng V."/>
            <person name="Wang R."/>
            <person name="Wang X."/>
            <person name="Dai Y."/>
            <person name="Henrissat B."/>
            <person name="Grigoriev I.V."/>
            <person name="Guerin-Laguette A."/>
            <person name="Yu F."/>
            <person name="Martin F.M."/>
        </authorList>
    </citation>
    <scope>NUCLEOTIDE SEQUENCE</scope>
    <source>
        <strain evidence="4">QP</strain>
    </source>
</reference>
<comment type="similarity">
    <text evidence="2">Belongs to the FMP52 family.</text>
</comment>
<evidence type="ECO:0000256" key="2">
    <source>
        <dbReference type="ARBA" id="ARBA00006617"/>
    </source>
</evidence>
<dbReference type="InterPro" id="IPR016040">
    <property type="entry name" value="NAD(P)-bd_dom"/>
</dbReference>
<comment type="subcellular location">
    <subcellularLocation>
        <location evidence="1">Mitochondrion outer membrane</location>
        <topology evidence="1">Peripheral membrane protein</topology>
    </subcellularLocation>
</comment>
<dbReference type="Gene3D" id="3.40.50.720">
    <property type="entry name" value="NAD(P)-binding Rossmann-like Domain"/>
    <property type="match status" value="1"/>
</dbReference>
<dbReference type="EMBL" id="JAKELL010000037">
    <property type="protein sequence ID" value="KAH8989475.1"/>
    <property type="molecule type" value="Genomic_DNA"/>
</dbReference>
<evidence type="ECO:0000259" key="3">
    <source>
        <dbReference type="Pfam" id="PF13460"/>
    </source>
</evidence>
<dbReference type="SUPFAM" id="SSF51735">
    <property type="entry name" value="NAD(P)-binding Rossmann-fold domains"/>
    <property type="match status" value="1"/>
</dbReference>
<proteinExistence type="inferred from homology"/>
<comment type="caution">
    <text evidence="4">The sequence shown here is derived from an EMBL/GenBank/DDBJ whole genome shotgun (WGS) entry which is preliminary data.</text>
</comment>
<sequence>MTRRPRAPKSALILGATGQTGRHLLRELIASPTRVTPAEELPAQASGKLEQKVIDFERLDEAGLKDGNWDAVFITLGTTIKLAGSQENFTKIDKEYVVNAAKAAKADKDQRLVYISLGYKDTVVFRPALLANVERPEGRLLESILVSLRSHVDKLAKSARIAGELGTSGLPSSAMATQMNWGGRNFTSIDNKGAVFLSR</sequence>
<dbReference type="Proteomes" id="UP001201163">
    <property type="component" value="Unassembled WGS sequence"/>
</dbReference>
<evidence type="ECO:0000313" key="5">
    <source>
        <dbReference type="Proteomes" id="UP001201163"/>
    </source>
</evidence>
<dbReference type="PANTHER" id="PTHR14097:SF7">
    <property type="entry name" value="OXIDOREDUCTASE HTATIP2"/>
    <property type="match status" value="1"/>
</dbReference>
<dbReference type="Pfam" id="PF13460">
    <property type="entry name" value="NAD_binding_10"/>
    <property type="match status" value="1"/>
</dbReference>
<evidence type="ECO:0000256" key="1">
    <source>
        <dbReference type="ARBA" id="ARBA00004450"/>
    </source>
</evidence>
<gene>
    <name evidence="4" type="ORF">EDB92DRAFT_1935514</name>
</gene>
<evidence type="ECO:0000313" key="4">
    <source>
        <dbReference type="EMBL" id="KAH8989475.1"/>
    </source>
</evidence>
<dbReference type="GO" id="GO:0005741">
    <property type="term" value="C:mitochondrial outer membrane"/>
    <property type="evidence" value="ECO:0007669"/>
    <property type="project" value="UniProtKB-SubCell"/>
</dbReference>